<dbReference type="HOGENOM" id="CLU_056607_6_2_9"/>
<dbReference type="PANTHER" id="PTHR13355">
    <property type="entry name" value="GLUCOSAMINE 6-PHOSPHATE N-ACETYLTRANSFERASE"/>
    <property type="match status" value="1"/>
</dbReference>
<dbReference type="Proteomes" id="UP000027980">
    <property type="component" value="Chromosome"/>
</dbReference>
<proteinExistence type="predicted"/>
<dbReference type="RefSeq" id="WP_038559427.1">
    <property type="nucleotide sequence ID" value="NZ_CP008876.1"/>
</dbReference>
<dbReference type="InterPro" id="IPR016181">
    <property type="entry name" value="Acyl_CoA_acyltransferase"/>
</dbReference>
<dbReference type="SUPFAM" id="SSF55729">
    <property type="entry name" value="Acyl-CoA N-acyltransferases (Nat)"/>
    <property type="match status" value="1"/>
</dbReference>
<dbReference type="KEGG" id="tap:GZ22_05255"/>
<dbReference type="GeneID" id="34221573"/>
<organism evidence="2 3">
    <name type="scientific">Terribacillus saccharophilus</name>
    <dbReference type="NCBI Taxonomy" id="361277"/>
    <lineage>
        <taxon>Bacteria</taxon>
        <taxon>Bacillati</taxon>
        <taxon>Bacillota</taxon>
        <taxon>Bacilli</taxon>
        <taxon>Bacillales</taxon>
        <taxon>Bacillaceae</taxon>
        <taxon>Terribacillus</taxon>
    </lineage>
</organism>
<dbReference type="Pfam" id="PF13673">
    <property type="entry name" value="Acetyltransf_10"/>
    <property type="match status" value="1"/>
</dbReference>
<name>A0A075LJK6_9BACI</name>
<dbReference type="InterPro" id="IPR000182">
    <property type="entry name" value="GNAT_dom"/>
</dbReference>
<dbReference type="CDD" id="cd04301">
    <property type="entry name" value="NAT_SF"/>
    <property type="match status" value="1"/>
</dbReference>
<feature type="domain" description="N-acetyltransferase" evidence="1">
    <location>
        <begin position="1"/>
        <end position="140"/>
    </location>
</feature>
<sequence>MEITVAENSIQQQDAFQVRTLVFVEEQKVPADLEIDELENESIHFVGYEDGTPGAAARMRLVDEYSKMERICILKEFRGKHYGNDLMWVMEEEAKKRGMQKAKLNAQTQAIPFYERLGYTVVSDEFMDAGIPHKTMTKQL</sequence>
<dbReference type="EMBL" id="CP008876">
    <property type="protein sequence ID" value="AIF66097.1"/>
    <property type="molecule type" value="Genomic_DNA"/>
</dbReference>
<protein>
    <submittedName>
        <fullName evidence="2">Acetyltransferase</fullName>
    </submittedName>
</protein>
<dbReference type="PANTHER" id="PTHR13355:SF11">
    <property type="entry name" value="GLUCOSAMINE 6-PHOSPHATE N-ACETYLTRANSFERASE"/>
    <property type="match status" value="1"/>
</dbReference>
<evidence type="ECO:0000259" key="1">
    <source>
        <dbReference type="PROSITE" id="PS51186"/>
    </source>
</evidence>
<accession>A0A075LJK6</accession>
<evidence type="ECO:0000313" key="2">
    <source>
        <dbReference type="EMBL" id="AIF66097.1"/>
    </source>
</evidence>
<evidence type="ECO:0000313" key="3">
    <source>
        <dbReference type="Proteomes" id="UP000027980"/>
    </source>
</evidence>
<dbReference type="PROSITE" id="PS51186">
    <property type="entry name" value="GNAT"/>
    <property type="match status" value="1"/>
</dbReference>
<dbReference type="Gene3D" id="3.40.630.30">
    <property type="match status" value="1"/>
</dbReference>
<dbReference type="InterPro" id="IPR039143">
    <property type="entry name" value="GNPNAT1-like"/>
</dbReference>
<dbReference type="GO" id="GO:0004343">
    <property type="term" value="F:glucosamine 6-phosphate N-acetyltransferase activity"/>
    <property type="evidence" value="ECO:0007669"/>
    <property type="project" value="TreeGrafter"/>
</dbReference>
<dbReference type="AlphaFoldDB" id="A0A075LJK6"/>
<dbReference type="OrthoDB" id="9796171at2"/>
<reference evidence="2 3" key="1">
    <citation type="submission" date="2014-07" db="EMBL/GenBank/DDBJ databases">
        <title>Complete genome sequence of a moderately halophilic bacterium Terribacillus aidingensis MP602, isolated from Cryptomeria fortunei in Tianmu mountain in China.</title>
        <authorList>
            <person name="Wang Y."/>
            <person name="Lu P."/>
            <person name="Zhang L."/>
        </authorList>
    </citation>
    <scope>NUCLEOTIDE SEQUENCE [LARGE SCALE GENOMIC DNA]</scope>
    <source>
        <strain evidence="2 3">MP602</strain>
    </source>
</reference>
<gene>
    <name evidence="2" type="ORF">GZ22_05255</name>
</gene>